<dbReference type="Pfam" id="PF14512">
    <property type="entry name" value="TM1586_NiRdase"/>
    <property type="match status" value="1"/>
</dbReference>
<evidence type="ECO:0000256" key="3">
    <source>
        <dbReference type="ARBA" id="ARBA00022630"/>
    </source>
</evidence>
<proteinExistence type="inferred from homology"/>
<dbReference type="Proteomes" id="UP000037237">
    <property type="component" value="Unassembled WGS sequence"/>
</dbReference>
<evidence type="ECO:0000256" key="2">
    <source>
        <dbReference type="ARBA" id="ARBA00007118"/>
    </source>
</evidence>
<comment type="caution">
    <text evidence="8">The sequence shown here is derived from an EMBL/GenBank/DDBJ whole genome shotgun (WGS) entry which is preliminary data.</text>
</comment>
<keyword evidence="4" id="KW-0288">FMN</keyword>
<accession>A0A0M0C1F3</accession>
<name>A0A0M0C1F3_9ARCH</name>
<dbReference type="PANTHER" id="PTHR43673:SF2">
    <property type="entry name" value="NITROREDUCTASE"/>
    <property type="match status" value="1"/>
</dbReference>
<feature type="domain" description="Nitroreductase" evidence="6">
    <location>
        <begin position="7"/>
        <end position="68"/>
    </location>
</feature>
<evidence type="ECO:0000259" key="7">
    <source>
        <dbReference type="Pfam" id="PF14512"/>
    </source>
</evidence>
<comment type="cofactor">
    <cofactor evidence="1">
        <name>FMN</name>
        <dbReference type="ChEBI" id="CHEBI:58210"/>
    </cofactor>
</comment>
<dbReference type="Pfam" id="PF00881">
    <property type="entry name" value="Nitroreductase"/>
    <property type="match status" value="1"/>
</dbReference>
<evidence type="ECO:0000256" key="1">
    <source>
        <dbReference type="ARBA" id="ARBA00001917"/>
    </source>
</evidence>
<dbReference type="InterPro" id="IPR029479">
    <property type="entry name" value="Nitroreductase"/>
</dbReference>
<evidence type="ECO:0000259" key="6">
    <source>
        <dbReference type="Pfam" id="PF00881"/>
    </source>
</evidence>
<organism evidence="8 9">
    <name type="scientific">miscellaneous Crenarchaeota group-1 archaeon SG8-32-1</name>
    <dbReference type="NCBI Taxonomy" id="1685124"/>
    <lineage>
        <taxon>Archaea</taxon>
        <taxon>Candidatus Bathyarchaeota</taxon>
        <taxon>MCG-1</taxon>
    </lineage>
</organism>
<evidence type="ECO:0000313" key="8">
    <source>
        <dbReference type="EMBL" id="KON34549.1"/>
    </source>
</evidence>
<evidence type="ECO:0000313" key="9">
    <source>
        <dbReference type="Proteomes" id="UP000037237"/>
    </source>
</evidence>
<evidence type="ECO:0008006" key="10">
    <source>
        <dbReference type="Google" id="ProtNLM"/>
    </source>
</evidence>
<evidence type="ECO:0000256" key="5">
    <source>
        <dbReference type="ARBA" id="ARBA00023002"/>
    </source>
</evidence>
<reference evidence="8 9" key="1">
    <citation type="submission" date="2015-06" db="EMBL/GenBank/DDBJ databases">
        <title>New insights into the roles of widespread benthic archaea in carbon and nitrogen cycling.</title>
        <authorList>
            <person name="Lazar C.S."/>
            <person name="Baker B.J."/>
            <person name="Seitz K.W."/>
            <person name="Hyde A.S."/>
            <person name="Dick G.J."/>
            <person name="Hinrichs K.-U."/>
            <person name="Teske A.P."/>
        </authorList>
    </citation>
    <scope>NUCLEOTIDE SEQUENCE [LARGE SCALE GENOMIC DNA]</scope>
    <source>
        <strain evidence="8">SG8-32-1</strain>
    </source>
</reference>
<dbReference type="PANTHER" id="PTHR43673">
    <property type="entry name" value="NAD(P)H NITROREDUCTASE YDGI-RELATED"/>
    <property type="match status" value="1"/>
</dbReference>
<dbReference type="SUPFAM" id="SSF55469">
    <property type="entry name" value="FMN-dependent nitroreductase-like"/>
    <property type="match status" value="1"/>
</dbReference>
<dbReference type="GO" id="GO:0016491">
    <property type="term" value="F:oxidoreductase activity"/>
    <property type="evidence" value="ECO:0007669"/>
    <property type="project" value="UniProtKB-KW"/>
</dbReference>
<dbReference type="InterPro" id="IPR000415">
    <property type="entry name" value="Nitroreductase-like"/>
</dbReference>
<dbReference type="Gene3D" id="3.40.109.10">
    <property type="entry name" value="NADH Oxidase"/>
    <property type="match status" value="1"/>
</dbReference>
<feature type="domain" description="Putative nitroreductase TM1586" evidence="7">
    <location>
        <begin position="100"/>
        <end position="166"/>
    </location>
</feature>
<protein>
    <recommendedName>
        <fullName evidence="10">Nitroreductase</fullName>
    </recommendedName>
</protein>
<dbReference type="EMBL" id="LFWU01000007">
    <property type="protein sequence ID" value="KON34549.1"/>
    <property type="molecule type" value="Genomic_DNA"/>
</dbReference>
<sequence length="168" mass="19190">MDVLEVIKERRSIRKYKQKVVEKEKLLKVLEAARLAPSAMNRQPYAIVVLSDSETIEKISCACNQKWDAPTIIVICAFPKKAWARDDGEEYWKVDAAVAMTNLSLQACAEDLGTCWIAAFKEKEIKEILGIEKDARVVAMTPLGYPDEKKGLVTNRKTIDELVRYERW</sequence>
<keyword evidence="5" id="KW-0560">Oxidoreductase</keyword>
<dbReference type="AlphaFoldDB" id="A0A0M0C1F3"/>
<evidence type="ECO:0000256" key="4">
    <source>
        <dbReference type="ARBA" id="ARBA00022643"/>
    </source>
</evidence>
<keyword evidence="3" id="KW-0285">Flavoprotein</keyword>
<gene>
    <name evidence="8" type="ORF">AC477_00410</name>
</gene>
<comment type="similarity">
    <text evidence="2">Belongs to the nitroreductase family.</text>
</comment>
<dbReference type="PATRIC" id="fig|1685124.3.peg.1367"/>
<dbReference type="InterPro" id="IPR029478">
    <property type="entry name" value="TM1586_NiRdase"/>
</dbReference>